<keyword evidence="5" id="KW-1003">Cell membrane</keyword>
<keyword evidence="4" id="KW-0050">Antiport</keyword>
<evidence type="ECO:0000256" key="4">
    <source>
        <dbReference type="ARBA" id="ARBA00022449"/>
    </source>
</evidence>
<accession>A0A3M8R2Z9</accession>
<comment type="subcellular location">
    <subcellularLocation>
        <location evidence="1">Cell membrane</location>
        <topology evidence="1">Multi-pass membrane protein</topology>
    </subcellularLocation>
</comment>
<sequence length="542" mass="58941">MHTELVVIVLFGAAILLSVIASRLYIPYTVALVLGGLLMGSLHIIAAPALTQELLFSVFLPGLIFEAAYHIRAHDLWRERLNVLGLAVPGVLLSIVVTASVLVLGSQTLNVWAETVIPFSIALVFAATVAATDPISVVALFRELGAPPRLTLLVEGESLLNDGTAIVFFSLLLGMVLGQHTSLAGLSLQFGKVVGGGILIGLIIGWLVSEVIKRIHDGMVEITLSLVAAWGSFLAADQLGYSGVISCVVAGLVCGNYGAPKGMSPSVRIAVNTFWEYIGFAFNSMVFLLVGFTIHLETMLHFWPLILLAYVAITIARGAVIFGMSALISRTRVRVPLSWNFVLVWGGVRGALSMVLILALPAQFPEREILVNLVFGVVLLTILIQGLTMTPVATWLKVIRPHRGRSEMEAERMRLQLAQQSLAEIARLRSGGLHNVEVSRLLESHYQTILKNARQSLVQLKGDEQQSTEQELIAAHRRLLTLNQQQLLESWQNGEISRDVYDRLSADNDAYLIALDSQPQELLAEFRESAVKEDGAPAQKSA</sequence>
<evidence type="ECO:0000256" key="7">
    <source>
        <dbReference type="ARBA" id="ARBA00022989"/>
    </source>
</evidence>
<feature type="transmembrane region" description="Helical" evidence="12">
    <location>
        <begin position="159"/>
        <end position="178"/>
    </location>
</feature>
<evidence type="ECO:0000256" key="10">
    <source>
        <dbReference type="ARBA" id="ARBA00023136"/>
    </source>
</evidence>
<gene>
    <name evidence="14" type="ORF">EC580_07025</name>
</gene>
<evidence type="ECO:0000313" key="14">
    <source>
        <dbReference type="EMBL" id="RNF62937.1"/>
    </source>
</evidence>
<dbReference type="Gene3D" id="6.10.140.1330">
    <property type="match status" value="1"/>
</dbReference>
<dbReference type="EMBL" id="RIZI01000160">
    <property type="protein sequence ID" value="RNF62937.1"/>
    <property type="molecule type" value="Genomic_DNA"/>
</dbReference>
<dbReference type="GO" id="GO:0005886">
    <property type="term" value="C:plasma membrane"/>
    <property type="evidence" value="ECO:0007669"/>
    <property type="project" value="UniProtKB-SubCell"/>
</dbReference>
<evidence type="ECO:0000256" key="12">
    <source>
        <dbReference type="SAM" id="Phobius"/>
    </source>
</evidence>
<evidence type="ECO:0000256" key="6">
    <source>
        <dbReference type="ARBA" id="ARBA00022692"/>
    </source>
</evidence>
<keyword evidence="10 12" id="KW-0472">Membrane</keyword>
<evidence type="ECO:0000256" key="3">
    <source>
        <dbReference type="ARBA" id="ARBA00022448"/>
    </source>
</evidence>
<feature type="transmembrane region" description="Helical" evidence="12">
    <location>
        <begin position="190"/>
        <end position="208"/>
    </location>
</feature>
<evidence type="ECO:0000256" key="11">
    <source>
        <dbReference type="ARBA" id="ARBA00023201"/>
    </source>
</evidence>
<keyword evidence="11" id="KW-0739">Sodium transport</keyword>
<reference evidence="14" key="1">
    <citation type="submission" date="2018-10" db="EMBL/GenBank/DDBJ databases">
        <title>Acidithiobacillus sulfuriphilus sp. nov.: an extremely acidophilic sulfur-oxidizing chemolithotroph isolated from a neutral pH environment.</title>
        <authorList>
            <person name="Falagan C."/>
            <person name="Moya-Beltran A."/>
            <person name="Quatrini R."/>
            <person name="Johnson D.B."/>
        </authorList>
    </citation>
    <scope>NUCLEOTIDE SEQUENCE [LARGE SCALE GENOMIC DNA]</scope>
    <source>
        <strain evidence="14">CJ-2</strain>
    </source>
</reference>
<dbReference type="GO" id="GO:0051453">
    <property type="term" value="P:regulation of intracellular pH"/>
    <property type="evidence" value="ECO:0007669"/>
    <property type="project" value="TreeGrafter"/>
</dbReference>
<dbReference type="RefSeq" id="WP_123103531.1">
    <property type="nucleotide sequence ID" value="NZ_CP127527.1"/>
</dbReference>
<keyword evidence="9" id="KW-0406">Ion transport</keyword>
<dbReference type="InterPro" id="IPR006153">
    <property type="entry name" value="Cation/H_exchanger_TM"/>
</dbReference>
<dbReference type="AlphaFoldDB" id="A0A3M8R2Z9"/>
<dbReference type="OrthoDB" id="9774146at2"/>
<feature type="transmembrane region" description="Helical" evidence="12">
    <location>
        <begin position="302"/>
        <end position="327"/>
    </location>
</feature>
<evidence type="ECO:0000259" key="13">
    <source>
        <dbReference type="Pfam" id="PF00999"/>
    </source>
</evidence>
<evidence type="ECO:0000256" key="8">
    <source>
        <dbReference type="ARBA" id="ARBA00023053"/>
    </source>
</evidence>
<feature type="domain" description="Cation/H+ exchanger transmembrane" evidence="13">
    <location>
        <begin position="14"/>
        <end position="395"/>
    </location>
</feature>
<feature type="transmembrane region" description="Helical" evidence="12">
    <location>
        <begin position="54"/>
        <end position="71"/>
    </location>
</feature>
<keyword evidence="3" id="KW-0813">Transport</keyword>
<feature type="transmembrane region" description="Helical" evidence="12">
    <location>
        <begin position="239"/>
        <end position="257"/>
    </location>
</feature>
<dbReference type="Pfam" id="PF00999">
    <property type="entry name" value="Na_H_Exchanger"/>
    <property type="match status" value="1"/>
</dbReference>
<dbReference type="GO" id="GO:0015386">
    <property type="term" value="F:potassium:proton antiporter activity"/>
    <property type="evidence" value="ECO:0007669"/>
    <property type="project" value="TreeGrafter"/>
</dbReference>
<dbReference type="GO" id="GO:0098719">
    <property type="term" value="P:sodium ion import across plasma membrane"/>
    <property type="evidence" value="ECO:0007669"/>
    <property type="project" value="TreeGrafter"/>
</dbReference>
<feature type="transmembrane region" description="Helical" evidence="12">
    <location>
        <begin position="83"/>
        <end position="104"/>
    </location>
</feature>
<comment type="caution">
    <text evidence="14">The sequence shown here is derived from an EMBL/GenBank/DDBJ whole genome shotgun (WGS) entry which is preliminary data.</text>
</comment>
<proteinExistence type="inferred from homology"/>
<keyword evidence="8" id="KW-0915">Sodium</keyword>
<feature type="transmembrane region" description="Helical" evidence="12">
    <location>
        <begin position="339"/>
        <end position="361"/>
    </location>
</feature>
<feature type="transmembrane region" description="Helical" evidence="12">
    <location>
        <begin position="30"/>
        <end position="48"/>
    </location>
</feature>
<feature type="transmembrane region" description="Helical" evidence="12">
    <location>
        <begin position="116"/>
        <end position="138"/>
    </location>
</feature>
<dbReference type="InterPro" id="IPR018422">
    <property type="entry name" value="Cation/H_exchanger_CPA1"/>
</dbReference>
<keyword evidence="7 12" id="KW-1133">Transmembrane helix</keyword>
<dbReference type="PANTHER" id="PTHR10110">
    <property type="entry name" value="SODIUM/HYDROGEN EXCHANGER"/>
    <property type="match status" value="1"/>
</dbReference>
<evidence type="ECO:0000256" key="9">
    <source>
        <dbReference type="ARBA" id="ARBA00023065"/>
    </source>
</evidence>
<name>A0A3M8R2Z9_9PROT</name>
<evidence type="ECO:0000256" key="5">
    <source>
        <dbReference type="ARBA" id="ARBA00022475"/>
    </source>
</evidence>
<evidence type="ECO:0000256" key="1">
    <source>
        <dbReference type="ARBA" id="ARBA00004651"/>
    </source>
</evidence>
<dbReference type="GO" id="GO:0015385">
    <property type="term" value="F:sodium:proton antiporter activity"/>
    <property type="evidence" value="ECO:0007669"/>
    <property type="project" value="InterPro"/>
</dbReference>
<feature type="transmembrane region" description="Helical" evidence="12">
    <location>
        <begin position="373"/>
        <end position="396"/>
    </location>
</feature>
<dbReference type="PANTHER" id="PTHR10110:SF195">
    <property type="entry name" value="NA(+)_H(+) ANTIPORTER NHAS2"/>
    <property type="match status" value="1"/>
</dbReference>
<feature type="transmembrane region" description="Helical" evidence="12">
    <location>
        <begin position="6"/>
        <end position="25"/>
    </location>
</feature>
<feature type="transmembrane region" description="Helical" evidence="12">
    <location>
        <begin position="277"/>
        <end position="296"/>
    </location>
</feature>
<comment type="similarity">
    <text evidence="2">Belongs to the monovalent cation:proton antiporter 1 (CPA1) transporter (TC 2.A.36) family.</text>
</comment>
<keyword evidence="6 12" id="KW-0812">Transmembrane</keyword>
<protein>
    <submittedName>
        <fullName evidence="14">Sodium:proton antiporter</fullName>
    </submittedName>
</protein>
<evidence type="ECO:0000256" key="2">
    <source>
        <dbReference type="ARBA" id="ARBA00007367"/>
    </source>
</evidence>
<organism evidence="14">
    <name type="scientific">Acidithiobacillus sulfuriphilus</name>
    <dbReference type="NCBI Taxonomy" id="1867749"/>
    <lineage>
        <taxon>Bacteria</taxon>
        <taxon>Pseudomonadati</taxon>
        <taxon>Pseudomonadota</taxon>
        <taxon>Acidithiobacillia</taxon>
        <taxon>Acidithiobacillales</taxon>
        <taxon>Acidithiobacillaceae</taxon>
        <taxon>Acidithiobacillus</taxon>
    </lineage>
</organism>